<dbReference type="SUPFAM" id="SSF52540">
    <property type="entry name" value="P-loop containing nucleoside triphosphate hydrolases"/>
    <property type="match status" value="1"/>
</dbReference>
<accession>A0ABV4HXU2</accession>
<keyword evidence="5 7" id="KW-1133">Transmembrane helix</keyword>
<dbReference type="Proteomes" id="UP001566476">
    <property type="component" value="Unassembled WGS sequence"/>
</dbReference>
<dbReference type="InterPro" id="IPR039421">
    <property type="entry name" value="Type_1_exporter"/>
</dbReference>
<evidence type="ECO:0000259" key="8">
    <source>
        <dbReference type="PROSITE" id="PS50893"/>
    </source>
</evidence>
<gene>
    <name evidence="10" type="ORF">AB2L28_03180</name>
</gene>
<dbReference type="InterPro" id="IPR017871">
    <property type="entry name" value="ABC_transporter-like_CS"/>
</dbReference>
<dbReference type="InterPro" id="IPR011527">
    <property type="entry name" value="ABC1_TM_dom"/>
</dbReference>
<dbReference type="EMBL" id="JBGGTQ010000002">
    <property type="protein sequence ID" value="MEZ0491234.1"/>
    <property type="molecule type" value="Genomic_DNA"/>
</dbReference>
<dbReference type="PROSITE" id="PS00211">
    <property type="entry name" value="ABC_TRANSPORTER_1"/>
    <property type="match status" value="1"/>
</dbReference>
<feature type="transmembrane region" description="Helical" evidence="7">
    <location>
        <begin position="185"/>
        <end position="204"/>
    </location>
</feature>
<feature type="transmembrane region" description="Helical" evidence="7">
    <location>
        <begin position="160"/>
        <end position="179"/>
    </location>
</feature>
<dbReference type="InterPro" id="IPR036640">
    <property type="entry name" value="ABC1_TM_sf"/>
</dbReference>
<evidence type="ECO:0000256" key="6">
    <source>
        <dbReference type="ARBA" id="ARBA00023136"/>
    </source>
</evidence>
<evidence type="ECO:0000256" key="2">
    <source>
        <dbReference type="ARBA" id="ARBA00022692"/>
    </source>
</evidence>
<dbReference type="SMART" id="SM00382">
    <property type="entry name" value="AAA"/>
    <property type="match status" value="1"/>
</dbReference>
<evidence type="ECO:0000313" key="10">
    <source>
        <dbReference type="EMBL" id="MEZ0491234.1"/>
    </source>
</evidence>
<evidence type="ECO:0000256" key="1">
    <source>
        <dbReference type="ARBA" id="ARBA00004651"/>
    </source>
</evidence>
<dbReference type="Pfam" id="PF00005">
    <property type="entry name" value="ABC_tran"/>
    <property type="match status" value="1"/>
</dbReference>
<sequence length="638" mass="67814">MGVVAHQRIDPVTLRAESRRGRRRPAALPRWVRQAWGTCWAAGPRDLLATLVPQFVATVVLAALLPLVRTLLHVLVDDAGGDRLTRATVPLFLLAVVGLAAGVASAVQGQRQKVLGEVVQRHVWGRFLDVSARVDLTHYDTPEFFERLERVRLNALTRPLAVVQGLVGVAGGAVGLVAVVVAVWAVAPIALVLLVPVPVLLLVARRGGRQEFEFAVQHAPALRLRAYLQSTLTDRATASEVRSYGLATDLRGRWDAASEEWIGAVRRHARRRTRTILAGELLTALVAAGLLVAVVAAIDAGRLSVAQAGAVAVAVPLLANRSRQFVRGVGAILESGLFLDDLTDFHATPVEPEAHDGPAVGPLEVLRVQDVSFRFASGTQALRGVDLDVRAGEVVALVGENGSGKSTLAKVVAGLHRPSGGVVTWNGVDVAGLPPAAVRRQVAVMFQDFAHWQLPAVDNIAFGDVERAHRGDGDVGPGVEGAAREAGAWEFLAGLPAGLDTPLSAERPGGTELSGGQWQRVALARALFRGSGLLILDEPSAALDARAEAELFTTVRTATRGRAVLLITHRLANVRDADRIHVLRDGVVDDVGTHEELLRRGGHYAALYDLQARAFRTSSAAVTGDGETRADPSGTRGW</sequence>
<evidence type="ECO:0000256" key="4">
    <source>
        <dbReference type="ARBA" id="ARBA00022840"/>
    </source>
</evidence>
<dbReference type="Gene3D" id="3.40.50.300">
    <property type="entry name" value="P-loop containing nucleotide triphosphate hydrolases"/>
    <property type="match status" value="1"/>
</dbReference>
<keyword evidence="3" id="KW-0547">Nucleotide-binding</keyword>
<protein>
    <submittedName>
        <fullName evidence="10">ABC transporter ATP-binding protein</fullName>
    </submittedName>
</protein>
<evidence type="ECO:0000259" key="9">
    <source>
        <dbReference type="PROSITE" id="PS50929"/>
    </source>
</evidence>
<proteinExistence type="predicted"/>
<keyword evidence="4 10" id="KW-0067">ATP-binding</keyword>
<evidence type="ECO:0000313" key="11">
    <source>
        <dbReference type="Proteomes" id="UP001566476"/>
    </source>
</evidence>
<dbReference type="PANTHER" id="PTHR43394:SF1">
    <property type="entry name" value="ATP-BINDING CASSETTE SUB-FAMILY B MEMBER 10, MITOCHONDRIAL"/>
    <property type="match status" value="1"/>
</dbReference>
<dbReference type="PROSITE" id="PS50929">
    <property type="entry name" value="ABC_TM1F"/>
    <property type="match status" value="1"/>
</dbReference>
<evidence type="ECO:0000256" key="5">
    <source>
        <dbReference type="ARBA" id="ARBA00022989"/>
    </source>
</evidence>
<organism evidence="10 11">
    <name type="scientific">Kineococcus mangrovi</name>
    <dbReference type="NCBI Taxonomy" id="1660183"/>
    <lineage>
        <taxon>Bacteria</taxon>
        <taxon>Bacillati</taxon>
        <taxon>Actinomycetota</taxon>
        <taxon>Actinomycetes</taxon>
        <taxon>Kineosporiales</taxon>
        <taxon>Kineosporiaceae</taxon>
        <taxon>Kineococcus</taxon>
    </lineage>
</organism>
<feature type="transmembrane region" description="Helical" evidence="7">
    <location>
        <begin position="88"/>
        <end position="107"/>
    </location>
</feature>
<dbReference type="PROSITE" id="PS50893">
    <property type="entry name" value="ABC_TRANSPORTER_2"/>
    <property type="match status" value="1"/>
</dbReference>
<name>A0ABV4HXU2_9ACTN</name>
<feature type="domain" description="ABC transporter" evidence="8">
    <location>
        <begin position="366"/>
        <end position="610"/>
    </location>
</feature>
<dbReference type="PANTHER" id="PTHR43394">
    <property type="entry name" value="ATP-DEPENDENT PERMEASE MDL1, MITOCHONDRIAL"/>
    <property type="match status" value="1"/>
</dbReference>
<evidence type="ECO:0000256" key="3">
    <source>
        <dbReference type="ARBA" id="ARBA00022741"/>
    </source>
</evidence>
<dbReference type="SUPFAM" id="SSF90123">
    <property type="entry name" value="ABC transporter transmembrane region"/>
    <property type="match status" value="1"/>
</dbReference>
<dbReference type="GO" id="GO:0005524">
    <property type="term" value="F:ATP binding"/>
    <property type="evidence" value="ECO:0007669"/>
    <property type="project" value="UniProtKB-KW"/>
</dbReference>
<feature type="transmembrane region" description="Helical" evidence="7">
    <location>
        <begin position="55"/>
        <end position="76"/>
    </location>
</feature>
<keyword evidence="11" id="KW-1185">Reference proteome</keyword>
<keyword evidence="6 7" id="KW-0472">Membrane</keyword>
<evidence type="ECO:0000256" key="7">
    <source>
        <dbReference type="SAM" id="Phobius"/>
    </source>
</evidence>
<comment type="caution">
    <text evidence="10">The sequence shown here is derived from an EMBL/GenBank/DDBJ whole genome shotgun (WGS) entry which is preliminary data.</text>
</comment>
<dbReference type="RefSeq" id="WP_370717289.1">
    <property type="nucleotide sequence ID" value="NZ_JBGGTQ010000002.1"/>
</dbReference>
<feature type="domain" description="ABC transmembrane type-1" evidence="9">
    <location>
        <begin position="176"/>
        <end position="334"/>
    </location>
</feature>
<dbReference type="InterPro" id="IPR027417">
    <property type="entry name" value="P-loop_NTPase"/>
</dbReference>
<reference evidence="10 11" key="1">
    <citation type="submission" date="2024-07" db="EMBL/GenBank/DDBJ databases">
        <authorList>
            <person name="Thanompreechachai J."/>
            <person name="Duangmal K."/>
        </authorList>
    </citation>
    <scope>NUCLEOTIDE SEQUENCE [LARGE SCALE GENOMIC DNA]</scope>
    <source>
        <strain evidence="10 11">TBRC 1896</strain>
    </source>
</reference>
<dbReference type="Gene3D" id="1.20.1560.10">
    <property type="entry name" value="ABC transporter type 1, transmembrane domain"/>
    <property type="match status" value="1"/>
</dbReference>
<feature type="transmembrane region" description="Helical" evidence="7">
    <location>
        <begin position="276"/>
        <end position="298"/>
    </location>
</feature>
<dbReference type="InterPro" id="IPR003593">
    <property type="entry name" value="AAA+_ATPase"/>
</dbReference>
<dbReference type="InterPro" id="IPR003439">
    <property type="entry name" value="ABC_transporter-like_ATP-bd"/>
</dbReference>
<comment type="subcellular location">
    <subcellularLocation>
        <location evidence="1">Cell membrane</location>
        <topology evidence="1">Multi-pass membrane protein</topology>
    </subcellularLocation>
</comment>
<keyword evidence="2 7" id="KW-0812">Transmembrane</keyword>